<keyword evidence="11" id="KW-1185">Reference proteome</keyword>
<dbReference type="GO" id="GO:0006730">
    <property type="term" value="P:one-carbon metabolic process"/>
    <property type="evidence" value="ECO:0007669"/>
    <property type="project" value="UniProtKB-KW"/>
</dbReference>
<feature type="domain" description="DHFR" evidence="9">
    <location>
        <begin position="14"/>
        <end position="175"/>
    </location>
</feature>
<dbReference type="GO" id="GO:0005829">
    <property type="term" value="C:cytosol"/>
    <property type="evidence" value="ECO:0007669"/>
    <property type="project" value="TreeGrafter"/>
</dbReference>
<evidence type="ECO:0000313" key="11">
    <source>
        <dbReference type="Proteomes" id="UP000235916"/>
    </source>
</evidence>
<name>A0A2N8KTP6_9BURK</name>
<dbReference type="InterPro" id="IPR012259">
    <property type="entry name" value="DHFR"/>
</dbReference>
<comment type="caution">
    <text evidence="10">The sequence shown here is derived from an EMBL/GenBank/DDBJ whole genome shotgun (WGS) entry which is preliminary data.</text>
</comment>
<dbReference type="GO" id="GO:0046654">
    <property type="term" value="P:tetrahydrofolate biosynthetic process"/>
    <property type="evidence" value="ECO:0007669"/>
    <property type="project" value="UniProtKB-UniPathway"/>
</dbReference>
<evidence type="ECO:0000256" key="1">
    <source>
        <dbReference type="ARBA" id="ARBA00004903"/>
    </source>
</evidence>
<dbReference type="InterPro" id="IPR024072">
    <property type="entry name" value="DHFR-like_dom_sf"/>
</dbReference>
<dbReference type="Pfam" id="PF00186">
    <property type="entry name" value="DHFR_1"/>
    <property type="match status" value="1"/>
</dbReference>
<dbReference type="AlphaFoldDB" id="A0A2N8KTP6"/>
<dbReference type="OrthoDB" id="9804315at2"/>
<evidence type="ECO:0000256" key="6">
    <source>
        <dbReference type="ARBA" id="ARBA00023002"/>
    </source>
</evidence>
<dbReference type="GO" id="GO:0046655">
    <property type="term" value="P:folic acid metabolic process"/>
    <property type="evidence" value="ECO:0007669"/>
    <property type="project" value="TreeGrafter"/>
</dbReference>
<evidence type="ECO:0000313" key="10">
    <source>
        <dbReference type="EMBL" id="PND36824.1"/>
    </source>
</evidence>
<evidence type="ECO:0000256" key="7">
    <source>
        <dbReference type="ARBA" id="ARBA00025067"/>
    </source>
</evidence>
<dbReference type="SUPFAM" id="SSF53597">
    <property type="entry name" value="Dihydrofolate reductase-like"/>
    <property type="match status" value="1"/>
</dbReference>
<dbReference type="PRINTS" id="PR00070">
    <property type="entry name" value="DHFR"/>
</dbReference>
<evidence type="ECO:0000256" key="8">
    <source>
        <dbReference type="PIRNR" id="PIRNR000194"/>
    </source>
</evidence>
<dbReference type="GO" id="GO:0050661">
    <property type="term" value="F:NADP binding"/>
    <property type="evidence" value="ECO:0007669"/>
    <property type="project" value="InterPro"/>
</dbReference>
<reference evidence="10 11" key="1">
    <citation type="submission" date="2018-01" db="EMBL/GenBank/DDBJ databases">
        <title>Draft genome sequence of Paucibacter aquatile CR182 isolated from freshwater of the Nakdong River.</title>
        <authorList>
            <person name="Choi A."/>
            <person name="Chung E.J."/>
        </authorList>
    </citation>
    <scope>NUCLEOTIDE SEQUENCE [LARGE SCALE GENOMIC DNA]</scope>
    <source>
        <strain evidence="10 11">CR182</strain>
    </source>
</reference>
<keyword evidence="5 8" id="KW-0521">NADP</keyword>
<dbReference type="PANTHER" id="PTHR48069">
    <property type="entry name" value="DIHYDROFOLATE REDUCTASE"/>
    <property type="match status" value="1"/>
</dbReference>
<gene>
    <name evidence="10" type="ORF">C1O66_04245</name>
</gene>
<comment type="function">
    <text evidence="7 8">Key enzyme in folate metabolism. Catalyzes an essential reaction for de novo glycine and purine synthesis, and for DNA precursor synthesis.</text>
</comment>
<dbReference type="CDD" id="cd00209">
    <property type="entry name" value="DHFR"/>
    <property type="match status" value="1"/>
</dbReference>
<evidence type="ECO:0000256" key="5">
    <source>
        <dbReference type="ARBA" id="ARBA00022857"/>
    </source>
</evidence>
<organism evidence="10 11">
    <name type="scientific">Kinneretia aquatilis</name>
    <dbReference type="NCBI Taxonomy" id="2070761"/>
    <lineage>
        <taxon>Bacteria</taxon>
        <taxon>Pseudomonadati</taxon>
        <taxon>Pseudomonadota</taxon>
        <taxon>Betaproteobacteria</taxon>
        <taxon>Burkholderiales</taxon>
        <taxon>Sphaerotilaceae</taxon>
        <taxon>Roseateles</taxon>
    </lineage>
</organism>
<comment type="catalytic activity">
    <reaction evidence="8">
        <text>(6S)-5,6,7,8-tetrahydrofolate + NADP(+) = 7,8-dihydrofolate + NADPH + H(+)</text>
        <dbReference type="Rhea" id="RHEA:15009"/>
        <dbReference type="ChEBI" id="CHEBI:15378"/>
        <dbReference type="ChEBI" id="CHEBI:57451"/>
        <dbReference type="ChEBI" id="CHEBI:57453"/>
        <dbReference type="ChEBI" id="CHEBI:57783"/>
        <dbReference type="ChEBI" id="CHEBI:58349"/>
        <dbReference type="EC" id="1.5.1.3"/>
    </reaction>
</comment>
<dbReference type="GO" id="GO:0046452">
    <property type="term" value="P:dihydrofolate metabolic process"/>
    <property type="evidence" value="ECO:0007669"/>
    <property type="project" value="TreeGrafter"/>
</dbReference>
<dbReference type="EC" id="1.5.1.3" evidence="3 8"/>
<protein>
    <recommendedName>
        <fullName evidence="3 8">Dihydrofolate reductase</fullName>
        <ecNumber evidence="3 8">1.5.1.3</ecNumber>
    </recommendedName>
</protein>
<evidence type="ECO:0000256" key="2">
    <source>
        <dbReference type="ARBA" id="ARBA00009539"/>
    </source>
</evidence>
<sequence length="179" mass="19891">MSEQRTPAISTRPRVVLVAALGRGREIGRDNGLLWHLPEDMAHFKALTQGQPVLMGRKTWDSLPERFRPLPGRRNMVLSRQPGLMLAGAEVFADVPSALRACDGLPQVCVIGGAQIYAEALAHADVLELTEVAADFADADSWFPAWPAAEFAETGRQTLHSEKNGWRFDFVRYERRAQP</sequence>
<keyword evidence="6 8" id="KW-0560">Oxidoreductase</keyword>
<proteinExistence type="inferred from homology"/>
<evidence type="ECO:0000256" key="3">
    <source>
        <dbReference type="ARBA" id="ARBA00012856"/>
    </source>
</evidence>
<dbReference type="UniPathway" id="UPA00077">
    <property type="reaction ID" value="UER00158"/>
</dbReference>
<dbReference type="GO" id="GO:0004146">
    <property type="term" value="F:dihydrofolate reductase activity"/>
    <property type="evidence" value="ECO:0007669"/>
    <property type="project" value="UniProtKB-EC"/>
</dbReference>
<dbReference type="Gene3D" id="3.40.430.10">
    <property type="entry name" value="Dihydrofolate Reductase, subunit A"/>
    <property type="match status" value="1"/>
</dbReference>
<dbReference type="InterPro" id="IPR001796">
    <property type="entry name" value="DHFR_dom"/>
</dbReference>
<dbReference type="PIRSF" id="PIRSF000194">
    <property type="entry name" value="DHFR"/>
    <property type="match status" value="1"/>
</dbReference>
<evidence type="ECO:0000259" key="9">
    <source>
        <dbReference type="PROSITE" id="PS51330"/>
    </source>
</evidence>
<comment type="similarity">
    <text evidence="2 8">Belongs to the dihydrofolate reductase family.</text>
</comment>
<dbReference type="Proteomes" id="UP000235916">
    <property type="component" value="Unassembled WGS sequence"/>
</dbReference>
<evidence type="ECO:0000256" key="4">
    <source>
        <dbReference type="ARBA" id="ARBA00022563"/>
    </source>
</evidence>
<keyword evidence="4 8" id="KW-0554">One-carbon metabolism</keyword>
<dbReference type="PROSITE" id="PS51330">
    <property type="entry name" value="DHFR_2"/>
    <property type="match status" value="1"/>
</dbReference>
<dbReference type="EMBL" id="POSP01000003">
    <property type="protein sequence ID" value="PND36824.1"/>
    <property type="molecule type" value="Genomic_DNA"/>
</dbReference>
<dbReference type="RefSeq" id="WP_102766745.1">
    <property type="nucleotide sequence ID" value="NZ_POSP01000003.1"/>
</dbReference>
<accession>A0A2N8KTP6</accession>
<dbReference type="PANTHER" id="PTHR48069:SF3">
    <property type="entry name" value="DIHYDROFOLATE REDUCTASE"/>
    <property type="match status" value="1"/>
</dbReference>
<comment type="pathway">
    <text evidence="1 8">Cofactor biosynthesis; tetrahydrofolate biosynthesis; 5,6,7,8-tetrahydrofolate from 7,8-dihydrofolate: step 1/1.</text>
</comment>